<protein>
    <submittedName>
        <fullName evidence="2">Uncharacterized protein</fullName>
    </submittedName>
</protein>
<reference evidence="2 3" key="1">
    <citation type="journal article" date="2021" name="Sci. Rep.">
        <title>The genome of the diatom Chaetoceros tenuissimus carries an ancient integrated fragment of an extant virus.</title>
        <authorList>
            <person name="Hongo Y."/>
            <person name="Kimura K."/>
            <person name="Takaki Y."/>
            <person name="Yoshida Y."/>
            <person name="Baba S."/>
            <person name="Kobayashi G."/>
            <person name="Nagasaki K."/>
            <person name="Hano T."/>
            <person name="Tomaru Y."/>
        </authorList>
    </citation>
    <scope>NUCLEOTIDE SEQUENCE [LARGE SCALE GENOMIC DNA]</scope>
    <source>
        <strain evidence="2 3">NIES-3715</strain>
    </source>
</reference>
<evidence type="ECO:0000313" key="3">
    <source>
        <dbReference type="Proteomes" id="UP001054902"/>
    </source>
</evidence>
<dbReference type="EMBL" id="BLLK01000038">
    <property type="protein sequence ID" value="GFH49433.1"/>
    <property type="molecule type" value="Genomic_DNA"/>
</dbReference>
<feature type="region of interest" description="Disordered" evidence="1">
    <location>
        <begin position="42"/>
        <end position="63"/>
    </location>
</feature>
<feature type="region of interest" description="Disordered" evidence="1">
    <location>
        <begin position="166"/>
        <end position="199"/>
    </location>
</feature>
<keyword evidence="3" id="KW-1185">Reference proteome</keyword>
<feature type="compositionally biased region" description="Acidic residues" evidence="1">
    <location>
        <begin position="790"/>
        <end position="801"/>
    </location>
</feature>
<dbReference type="AlphaFoldDB" id="A0AAD3CNW0"/>
<feature type="region of interest" description="Disordered" evidence="1">
    <location>
        <begin position="468"/>
        <end position="520"/>
    </location>
</feature>
<feature type="compositionally biased region" description="Basic and acidic residues" evidence="1">
    <location>
        <begin position="912"/>
        <end position="928"/>
    </location>
</feature>
<feature type="compositionally biased region" description="Basic and acidic residues" evidence="1">
    <location>
        <begin position="54"/>
        <end position="63"/>
    </location>
</feature>
<organism evidence="2 3">
    <name type="scientific">Chaetoceros tenuissimus</name>
    <dbReference type="NCBI Taxonomy" id="426638"/>
    <lineage>
        <taxon>Eukaryota</taxon>
        <taxon>Sar</taxon>
        <taxon>Stramenopiles</taxon>
        <taxon>Ochrophyta</taxon>
        <taxon>Bacillariophyta</taxon>
        <taxon>Coscinodiscophyceae</taxon>
        <taxon>Chaetocerotophycidae</taxon>
        <taxon>Chaetocerotales</taxon>
        <taxon>Chaetocerotaceae</taxon>
        <taxon>Chaetoceros</taxon>
    </lineage>
</organism>
<sequence>MDSSVAANVDDSIPFKLPTLEEIQIPSTLGASASDLSCPTLMQKENSNSDLSTDDMKTEKVDEVPSIQSDTAVIAAAQLASSTQGVQQVAAQNLSVPFNIPNIVQVGENSWMCNICKQVTFPTVMEACMHEMVCKTSHGANFGFAHSSQMAFQIPTLFSSPNLTGQVSSVQHTHTQSNSEKKRAARPKLPTRKSMDAKSAVGANGANALNFPLAVDMISPSLVPMLPSNMGMLPNNLSAANDSHSTALLCQPVADSIQTNDVSLANKEKMLSENSIESNGTEETEAAVDGQGSNDVEMESPEAVRNERTNEEKEKDGVISMTTTNQEVLSDYNKILVENIEFFQVPVGYDVEGDMPPTKVGLRCVHCCNTGQHITAASFFPSSINSISSGIGTIGSRHFIGGKCTFIPRSTVSMLSNAKKISQQQTRTAKRIGLDGYCKEFAKNNGICNRSDGGIYCKGEKGLKNVESSVTLSNPEESTQKKKSASSKRKSSEVSSTTATTKSSVSSNESAPQKIDRNDPSAFVGGDIEYFWECKHCRVLPHQWRASGSVVFCASQPTMELVGKHLSACQGNKPLCIPRDASMKVKTSKSDIIGQEGEEKLSVVVQWESSGRKKTRTKRRHSISSKEGRAKKKLKKSSSNSTQPSIPPTNVKTGIEEEALVSQDSKSMTTDFVYLTIQQLRKCYLTKAGGSRGNCPVGYPGIACMHCSGTKSERRFFYTSSEHLRNSFSHIPTHVVNCAHCPQEIKDQLEQFKQIRNSQKLQLKAGDHKAFIEKVWTSLHGEGGGVVPSPDEDSDEDEQENEVITSTIADIPTVCDDDSIASVEDEALNDDFVIEAIDGKHLDGRPYSSDISSSIILNGNDKRLTSNFCFLSLLQLMPKQIILEKDESNKVEEDVQGCGQEATVLQENFEGEATKQKSKDEISSKEPSDILGRSANEQYLLKECSEMSDTKAEELSLDVGKANDDVDEKLPSDTKEDTTTKLTTLVCKYCDEDFDLHSSECLRKAFPLIPNHLMSCDKCPKEVKEKLTSLKAFRPVQEALLPKGSHKRLMTNVWNRIERHFVEPNPNQSMLTEVYDFSDTELLVETDQTLCSEFTFYAMDQMVKTINDTNGGNRSMFPHGFAGLVCSHCNGTQNARKFFYRTGEILAGNYSHIPNHLLKCRHVPAEVKRTLSDKKTRHQQQKSRLGRGDQRNFFEKVFARLHQSG</sequence>
<gene>
    <name evidence="2" type="ORF">CTEN210_05909</name>
</gene>
<feature type="compositionally biased region" description="Low complexity" evidence="1">
    <location>
        <begin position="493"/>
        <end position="507"/>
    </location>
</feature>
<feature type="region of interest" description="Disordered" evidence="1">
    <location>
        <begin position="909"/>
        <end position="929"/>
    </location>
</feature>
<proteinExistence type="predicted"/>
<dbReference type="Proteomes" id="UP001054902">
    <property type="component" value="Unassembled WGS sequence"/>
</dbReference>
<feature type="region of interest" description="Disordered" evidence="1">
    <location>
        <begin position="782"/>
        <end position="801"/>
    </location>
</feature>
<feature type="compositionally biased region" description="Polar residues" evidence="1">
    <location>
        <begin position="642"/>
        <end position="652"/>
    </location>
</feature>
<accession>A0AAD3CNW0</accession>
<feature type="compositionally biased region" description="Polar residues" evidence="1">
    <location>
        <begin position="166"/>
        <end position="178"/>
    </location>
</feature>
<feature type="region of interest" description="Disordered" evidence="1">
    <location>
        <begin position="608"/>
        <end position="652"/>
    </location>
</feature>
<feature type="region of interest" description="Disordered" evidence="1">
    <location>
        <begin position="272"/>
        <end position="317"/>
    </location>
</feature>
<comment type="caution">
    <text evidence="2">The sequence shown here is derived from an EMBL/GenBank/DDBJ whole genome shotgun (WGS) entry which is preliminary data.</text>
</comment>
<feature type="compositionally biased region" description="Basic and acidic residues" evidence="1">
    <location>
        <begin position="302"/>
        <end position="317"/>
    </location>
</feature>
<evidence type="ECO:0000313" key="2">
    <source>
        <dbReference type="EMBL" id="GFH49433.1"/>
    </source>
</evidence>
<evidence type="ECO:0000256" key="1">
    <source>
        <dbReference type="SAM" id="MobiDB-lite"/>
    </source>
</evidence>
<feature type="compositionally biased region" description="Basic residues" evidence="1">
    <location>
        <begin position="612"/>
        <end position="636"/>
    </location>
</feature>
<name>A0AAD3CNW0_9STRA</name>